<sequence length="223" mass="24497">MPNPLALAAENPPTLLPLLRSNPELAGKQDEHGYSMLHAAASYNHLDLMDTLRSEFHIDPNIVDEDGETALFVVETVEAAQHLVEVMGTSLDVRNEEGVTAEDKIRAEGDYVAVADYLKEMREQRAGNVPSGSTLGAKRAASEQNGNGHPPPLPPGVQMRVGSLEDEQNLGEVQDPALRQRIEELAEREDFQGEDSQKELRNLIADAVKGISADDREVRRRTD</sequence>
<dbReference type="InterPro" id="IPR036770">
    <property type="entry name" value="Ankyrin_rpt-contain_sf"/>
</dbReference>
<dbReference type="InterPro" id="IPR002110">
    <property type="entry name" value="Ankyrin_rpt"/>
</dbReference>
<comment type="caution">
    <text evidence="2">The sequence shown here is derived from an EMBL/GenBank/DDBJ whole genome shotgun (WGS) entry which is preliminary data.</text>
</comment>
<name>A0AA43TWP1_9LECA</name>
<organism evidence="2 3">
    <name type="scientific">Ramalina farinacea</name>
    <dbReference type="NCBI Taxonomy" id="258253"/>
    <lineage>
        <taxon>Eukaryota</taxon>
        <taxon>Fungi</taxon>
        <taxon>Dikarya</taxon>
        <taxon>Ascomycota</taxon>
        <taxon>Pezizomycotina</taxon>
        <taxon>Lecanoromycetes</taxon>
        <taxon>OSLEUM clade</taxon>
        <taxon>Lecanoromycetidae</taxon>
        <taxon>Lecanorales</taxon>
        <taxon>Lecanorineae</taxon>
        <taxon>Ramalinaceae</taxon>
        <taxon>Ramalina</taxon>
    </lineage>
</organism>
<proteinExistence type="predicted"/>
<evidence type="ECO:0000256" key="1">
    <source>
        <dbReference type="SAM" id="MobiDB-lite"/>
    </source>
</evidence>
<dbReference type="Gene3D" id="1.25.40.20">
    <property type="entry name" value="Ankyrin repeat-containing domain"/>
    <property type="match status" value="1"/>
</dbReference>
<dbReference type="AlphaFoldDB" id="A0AA43TWP1"/>
<gene>
    <name evidence="2" type="ORF">OHK93_001902</name>
</gene>
<feature type="region of interest" description="Disordered" evidence="1">
    <location>
        <begin position="124"/>
        <end position="159"/>
    </location>
</feature>
<protein>
    <recommendedName>
        <fullName evidence="4">Ankyrin repeat protein</fullName>
    </recommendedName>
</protein>
<evidence type="ECO:0000313" key="3">
    <source>
        <dbReference type="Proteomes" id="UP001161017"/>
    </source>
</evidence>
<evidence type="ECO:0008006" key="4">
    <source>
        <dbReference type="Google" id="ProtNLM"/>
    </source>
</evidence>
<dbReference type="Proteomes" id="UP001161017">
    <property type="component" value="Unassembled WGS sequence"/>
</dbReference>
<dbReference type="EMBL" id="JAPUFD010000012">
    <property type="protein sequence ID" value="MDI1490698.1"/>
    <property type="molecule type" value="Genomic_DNA"/>
</dbReference>
<accession>A0AA43TWP1</accession>
<dbReference type="SUPFAM" id="SSF48403">
    <property type="entry name" value="Ankyrin repeat"/>
    <property type="match status" value="1"/>
</dbReference>
<evidence type="ECO:0000313" key="2">
    <source>
        <dbReference type="EMBL" id="MDI1490698.1"/>
    </source>
</evidence>
<reference evidence="2" key="1">
    <citation type="journal article" date="2023" name="Genome Biol. Evol.">
        <title>First Whole Genome Sequence and Flow Cytometry Genome Size Data for the Lichen-Forming Fungus Ramalina farinacea (Ascomycota).</title>
        <authorList>
            <person name="Llewellyn T."/>
            <person name="Mian S."/>
            <person name="Hill R."/>
            <person name="Leitch I.J."/>
            <person name="Gaya E."/>
        </authorList>
    </citation>
    <scope>NUCLEOTIDE SEQUENCE</scope>
    <source>
        <strain evidence="2">LIQ254RAFAR</strain>
    </source>
</reference>
<dbReference type="Pfam" id="PF13857">
    <property type="entry name" value="Ank_5"/>
    <property type="match status" value="1"/>
</dbReference>
<keyword evidence="3" id="KW-1185">Reference proteome</keyword>